<dbReference type="Gene3D" id="1.10.405.10">
    <property type="entry name" value="Guanine Nucleotide Dissociation Inhibitor, domain 1"/>
    <property type="match status" value="1"/>
</dbReference>
<evidence type="ECO:0000256" key="5">
    <source>
        <dbReference type="ARBA" id="ARBA00020831"/>
    </source>
</evidence>
<feature type="transmembrane region" description="Helical" evidence="15">
    <location>
        <begin position="946"/>
        <end position="964"/>
    </location>
</feature>
<dbReference type="InterPro" id="IPR037671">
    <property type="entry name" value="PIGN_N"/>
</dbReference>
<keyword evidence="8 15" id="KW-0812">Transmembrane</keyword>
<dbReference type="RefSeq" id="XP_043165850.1">
    <property type="nucleotide sequence ID" value="XM_043309915.1"/>
</dbReference>
<evidence type="ECO:0000256" key="6">
    <source>
        <dbReference type="ARBA" id="ARBA00022502"/>
    </source>
</evidence>
<feature type="transmembrane region" description="Helical" evidence="15">
    <location>
        <begin position="1167"/>
        <end position="1185"/>
    </location>
</feature>
<evidence type="ECO:0000259" key="16">
    <source>
        <dbReference type="Pfam" id="PF04987"/>
    </source>
</evidence>
<keyword evidence="18" id="KW-1185">Reference proteome</keyword>
<dbReference type="GeneID" id="67013743"/>
<accession>A0A8J2MX76</accession>
<dbReference type="GO" id="GO:0015031">
    <property type="term" value="P:protein transport"/>
    <property type="evidence" value="ECO:0007669"/>
    <property type="project" value="InterPro"/>
</dbReference>
<dbReference type="InterPro" id="IPR036188">
    <property type="entry name" value="FAD/NAD-bd_sf"/>
</dbReference>
<dbReference type="EMBL" id="CAJRGZ010000015">
    <property type="protein sequence ID" value="CAG5149180.1"/>
    <property type="molecule type" value="Genomic_DNA"/>
</dbReference>
<evidence type="ECO:0000256" key="3">
    <source>
        <dbReference type="ARBA" id="ARBA00005593"/>
    </source>
</evidence>
<dbReference type="Gene3D" id="3.50.50.60">
    <property type="entry name" value="FAD/NAD(P)-binding domain"/>
    <property type="match status" value="1"/>
</dbReference>
<dbReference type="Proteomes" id="UP000676310">
    <property type="component" value="Unassembled WGS sequence"/>
</dbReference>
<dbReference type="PRINTS" id="PR00891">
    <property type="entry name" value="RABGDIREP"/>
</dbReference>
<keyword evidence="11 15" id="KW-0472">Membrane</keyword>
<evidence type="ECO:0000256" key="9">
    <source>
        <dbReference type="ARBA" id="ARBA00022824"/>
    </source>
</evidence>
<feature type="transmembrane region" description="Helical" evidence="15">
    <location>
        <begin position="885"/>
        <end position="909"/>
    </location>
</feature>
<reference evidence="17" key="1">
    <citation type="submission" date="2021-05" db="EMBL/GenBank/DDBJ databases">
        <authorList>
            <person name="Stam R."/>
        </authorList>
    </citation>
    <scope>NUCLEOTIDE SEQUENCE</scope>
    <source>
        <strain evidence="17">CS162</strain>
    </source>
</reference>
<keyword evidence="13" id="KW-0961">Cell wall biogenesis/degradation</keyword>
<keyword evidence="9" id="KW-0256">Endoplasmic reticulum</keyword>
<keyword evidence="6" id="KW-0337">GPI-anchor biosynthesis</keyword>
<dbReference type="SUPFAM" id="SSF53649">
    <property type="entry name" value="Alkaline phosphatase-like"/>
    <property type="match status" value="1"/>
</dbReference>
<comment type="caution">
    <text evidence="17">The sequence shown here is derived from an EMBL/GenBank/DDBJ whole genome shotgun (WGS) entry which is preliminary data.</text>
</comment>
<dbReference type="PANTHER" id="PTHR12250:SF0">
    <property type="entry name" value="GPI ETHANOLAMINE PHOSPHATE TRANSFERASE 1"/>
    <property type="match status" value="1"/>
</dbReference>
<evidence type="ECO:0000256" key="10">
    <source>
        <dbReference type="ARBA" id="ARBA00022989"/>
    </source>
</evidence>
<comment type="function">
    <text evidence="14">Ethanolamine phosphate transferase involved in glycosylphosphatidylinositol-anchor biosynthesis. Transfers ethanolamine phosphate to the first alpha-1,4-linked mannose of the glycosylphosphatidylinositol precursor of GPI-anchor.</text>
</comment>
<evidence type="ECO:0000313" key="18">
    <source>
        <dbReference type="Proteomes" id="UP000676310"/>
    </source>
</evidence>
<feature type="transmembrane region" description="Helical" evidence="15">
    <location>
        <begin position="1258"/>
        <end position="1277"/>
    </location>
</feature>
<dbReference type="GO" id="GO:0006506">
    <property type="term" value="P:GPI anchor biosynthetic process"/>
    <property type="evidence" value="ECO:0007669"/>
    <property type="project" value="UniProtKB-UniPathway"/>
</dbReference>
<evidence type="ECO:0000256" key="7">
    <source>
        <dbReference type="ARBA" id="ARBA00022679"/>
    </source>
</evidence>
<dbReference type="FunFam" id="3.40.720.10:FF:000015">
    <property type="entry name" value="GPI ethanolamine phosphate transferase 1"/>
    <property type="match status" value="1"/>
</dbReference>
<dbReference type="InterPro" id="IPR017852">
    <property type="entry name" value="GPI_EtnP_transferase_1_C"/>
</dbReference>
<evidence type="ECO:0000256" key="8">
    <source>
        <dbReference type="ARBA" id="ARBA00022692"/>
    </source>
</evidence>
<dbReference type="InterPro" id="IPR017850">
    <property type="entry name" value="Alkaline_phosphatase_core_sf"/>
</dbReference>
<dbReference type="GO" id="GO:0007264">
    <property type="term" value="P:small GTPase-mediated signal transduction"/>
    <property type="evidence" value="ECO:0007669"/>
    <property type="project" value="InterPro"/>
</dbReference>
<evidence type="ECO:0000256" key="1">
    <source>
        <dbReference type="ARBA" id="ARBA00004477"/>
    </source>
</evidence>
<dbReference type="GO" id="GO:0071555">
    <property type="term" value="P:cell wall organization"/>
    <property type="evidence" value="ECO:0007669"/>
    <property type="project" value="UniProtKB-KW"/>
</dbReference>
<feature type="transmembrane region" description="Helical" evidence="15">
    <location>
        <begin position="1297"/>
        <end position="1320"/>
    </location>
</feature>
<dbReference type="GO" id="GO:0005789">
    <property type="term" value="C:endoplasmic reticulum membrane"/>
    <property type="evidence" value="ECO:0007669"/>
    <property type="project" value="UniProtKB-SubCell"/>
</dbReference>
<dbReference type="InterPro" id="IPR007070">
    <property type="entry name" value="GPI_EtnP_transferase_1"/>
</dbReference>
<dbReference type="InterPro" id="IPR018203">
    <property type="entry name" value="GDP_dissociation_inhibitor"/>
</dbReference>
<dbReference type="InterPro" id="IPR000806">
    <property type="entry name" value="RabGDI"/>
</dbReference>
<feature type="domain" description="GPI ethanolamine phosphate transferase 1 C-terminal" evidence="16">
    <location>
        <begin position="874"/>
        <end position="1356"/>
    </location>
</feature>
<gene>
    <name evidence="17" type="ORF">ALTATR162_LOCUS2311</name>
</gene>
<dbReference type="SUPFAM" id="SSF51905">
    <property type="entry name" value="FAD/NAD(P)-binding domain"/>
    <property type="match status" value="2"/>
</dbReference>
<organism evidence="17 18">
    <name type="scientific">Alternaria atra</name>
    <dbReference type="NCBI Taxonomy" id="119953"/>
    <lineage>
        <taxon>Eukaryota</taxon>
        <taxon>Fungi</taxon>
        <taxon>Dikarya</taxon>
        <taxon>Ascomycota</taxon>
        <taxon>Pezizomycotina</taxon>
        <taxon>Dothideomycetes</taxon>
        <taxon>Pleosporomycetidae</taxon>
        <taxon>Pleosporales</taxon>
        <taxon>Pleosporineae</taxon>
        <taxon>Pleosporaceae</taxon>
        <taxon>Alternaria</taxon>
        <taxon>Alternaria sect. Ulocladioides</taxon>
    </lineage>
</organism>
<evidence type="ECO:0000256" key="12">
    <source>
        <dbReference type="ARBA" id="ARBA00023180"/>
    </source>
</evidence>
<proteinExistence type="inferred from homology"/>
<dbReference type="Pfam" id="PF04987">
    <property type="entry name" value="PigN"/>
    <property type="match status" value="1"/>
</dbReference>
<dbReference type="Pfam" id="PF00996">
    <property type="entry name" value="GDI"/>
    <property type="match status" value="1"/>
</dbReference>
<keyword evidence="12" id="KW-0325">Glycoprotein</keyword>
<protein>
    <recommendedName>
        <fullName evidence="5">GPI ethanolamine phosphate transferase 1</fullName>
    </recommendedName>
</protein>
<dbReference type="GO" id="GO:0051377">
    <property type="term" value="F:mannose-ethanolamine phosphotransferase activity"/>
    <property type="evidence" value="ECO:0007669"/>
    <property type="project" value="InterPro"/>
</dbReference>
<sequence>MDEIAPEYDVVVLGTGLTECVLSGVLSVKGKKVLHIDRNDHYGGEAASLNIEALFKRYGQTEGEPWKKYGRVNDWNIDLVPKLLMSNGELTNILVSTDVTKYLEFKQIAGSYVQQGNGAKATVAKVPSDAGEALRSPLMGLFEKRRARNFLEWVGIDIQSCTMKDVYDKFGLEATTRDFIGHSMALYPTDDYITQKGQANEAIQRIRLYVNSMARYGKSPYIYPLYGLGELPQGFARLSAIYGGTYMLNTDVDEFLYDGGKVVGIKATMKEKDDAGEGMKFETKAGKILADPSYFPGKARITGHLLKAICILNHPIPNTADADSLQLIIPQSQVGRKHDIYIAVVSSAHNVCPKGYYIAIVSTIAEGDSNHHLELQPGLDRLGKIEEKFMGPAIPLYEPLESGANDNIFLSKSYDATSHFETTTDDIKDIYQRAEGHELVVEGLREGANFNVEDPIVHGMREHRVETQEAPAKRLVLFVGDGLRADKAFQSFPNPDPNPPTPLADNATTPRPLAPFLRSRVLEHGTFGVSHTRVPTESRPGHVALIAGLYEDVSAVTTGWKLNPVNFDSVFNRSRHTWSWGSPDILPMFETGAVPGRVDAYCYGAEEEDSSKDAWVLDEWVFERVKKLFADAKTNATLNAELRQEKNVFFLHLLGLDTTGHAHRPYSWQYLHNIQIVDRGVQEITQLIEEFYNDDKTSFVFTADHGMSDWGSHGDGHPDNTRTPLIAWGAGVAPPSKNTSGVAKGHTEFSSDWHLDEIERHDVDQADVAALMAYLVGLDFPTNSVGVLPLSYLDKDPKAKAEALLVNAKEILEMYHVKEDIKKETQLRYKPFSGLGDEAHSVEHRVADIQALINKGNADEAIRKTYELIDLGLEGLRYLQTYDWLFLRTLVTAGYVGWIAFAIATVIDLHVLTEHVPAQRTAASMVVFSSVLIALYGIFFKQESPIIYYAYAFFPVLFWEEVYAQRLSLVKGSKILFGHLNSGADVAKLVFATLGFFGLLEALVQSYFVREIYTVCYLLATLWPVVYGQDFVKKNIATVATWALSCIAMSAFTLLPANKAEDIRLILLGGVLMFVIGALYLVFEKKILEDGKSEAELAKHELNHSSRIILGIQLGLVALSMIVTKSSVSYLQARQGIPFGVLTVGRATLLASLVVPQLHGFYPNAHYVHRLVVIFLQFAPTFIILSISYEGLFYFAFCMCLFSWMRLEHQVYLHSTTNASTTAITSDPAKPTMDAASDRLGSLQRGEYRSLTLADARIALFFIFFIQSAFFSASNIASVSSFSLDAVYRLIPIFDPFSQGALLIIKLMAPFAALSTNFGLLNRRLGVAPSALFMVVMAVSDVMTLSFFYMVKDEGSWLEIGTTISHFVIASLLGVFVSGLEIYSEWTIRGVEFGGSKKVQGNGTVNGKANGKAE</sequence>
<dbReference type="Gene3D" id="3.40.720.10">
    <property type="entry name" value="Alkaline Phosphatase, subunit A"/>
    <property type="match status" value="1"/>
</dbReference>
<feature type="transmembrane region" description="Helical" evidence="15">
    <location>
        <begin position="1036"/>
        <end position="1057"/>
    </location>
</feature>
<dbReference type="Pfam" id="PF01663">
    <property type="entry name" value="Phosphodiest"/>
    <property type="match status" value="1"/>
</dbReference>
<name>A0A8J2MX76_9PLEO</name>
<feature type="transmembrane region" description="Helical" evidence="15">
    <location>
        <begin position="921"/>
        <end position="940"/>
    </location>
</feature>
<evidence type="ECO:0000256" key="15">
    <source>
        <dbReference type="SAM" id="Phobius"/>
    </source>
</evidence>
<dbReference type="UniPathway" id="UPA00196"/>
<comment type="similarity">
    <text evidence="3">Belongs to the Rab GDI family.</text>
</comment>
<keyword evidence="10 15" id="KW-1133">Transmembrane helix</keyword>
<comment type="similarity">
    <text evidence="4">Belongs to the PIGG/PIGN/PIGO family. PIGN subfamily.</text>
</comment>
<dbReference type="OrthoDB" id="2748310at2759"/>
<comment type="pathway">
    <text evidence="2">Glycolipid biosynthesis; glycosylphosphatidylinositol-anchor biosynthesis.</text>
</comment>
<feature type="transmembrane region" description="Helical" evidence="15">
    <location>
        <begin position="1136"/>
        <end position="1155"/>
    </location>
</feature>
<feature type="transmembrane region" description="Helical" evidence="15">
    <location>
        <begin position="976"/>
        <end position="1000"/>
    </location>
</feature>
<feature type="transmembrane region" description="Helical" evidence="15">
    <location>
        <begin position="1012"/>
        <end position="1029"/>
    </location>
</feature>
<dbReference type="CDD" id="cd16020">
    <property type="entry name" value="GPI_EPT_1"/>
    <property type="match status" value="1"/>
</dbReference>
<dbReference type="PANTHER" id="PTHR12250">
    <property type="entry name" value="PHOSPHATIDYLINOSITOL GLYCAN, CLASS N"/>
    <property type="match status" value="1"/>
</dbReference>
<evidence type="ECO:0000256" key="11">
    <source>
        <dbReference type="ARBA" id="ARBA00023136"/>
    </source>
</evidence>
<evidence type="ECO:0000256" key="2">
    <source>
        <dbReference type="ARBA" id="ARBA00004687"/>
    </source>
</evidence>
<dbReference type="Gene3D" id="3.30.519.10">
    <property type="entry name" value="Guanine Nucleotide Dissociation Inhibitor, domain 2"/>
    <property type="match status" value="1"/>
</dbReference>
<comment type="subcellular location">
    <subcellularLocation>
        <location evidence="1">Endoplasmic reticulum membrane</location>
        <topology evidence="1">Multi-pass membrane protein</topology>
    </subcellularLocation>
</comment>
<dbReference type="PRINTS" id="PR00892">
    <property type="entry name" value="RABGDI"/>
</dbReference>
<dbReference type="GO" id="GO:0005093">
    <property type="term" value="F:Rab GDP-dissociation inhibitor activity"/>
    <property type="evidence" value="ECO:0007669"/>
    <property type="project" value="InterPro"/>
</dbReference>
<evidence type="ECO:0000313" key="17">
    <source>
        <dbReference type="EMBL" id="CAG5149180.1"/>
    </source>
</evidence>
<evidence type="ECO:0000256" key="14">
    <source>
        <dbReference type="ARBA" id="ARBA00024850"/>
    </source>
</evidence>
<feature type="transmembrane region" description="Helical" evidence="15">
    <location>
        <begin position="1363"/>
        <end position="1383"/>
    </location>
</feature>
<evidence type="ECO:0000256" key="4">
    <source>
        <dbReference type="ARBA" id="ARBA00008400"/>
    </source>
</evidence>
<feature type="transmembrane region" description="Helical" evidence="15">
    <location>
        <begin position="1104"/>
        <end position="1124"/>
    </location>
</feature>
<evidence type="ECO:0000256" key="13">
    <source>
        <dbReference type="ARBA" id="ARBA00023316"/>
    </source>
</evidence>
<keyword evidence="7" id="KW-0808">Transferase</keyword>
<feature type="transmembrane region" description="Helical" evidence="15">
    <location>
        <begin position="1063"/>
        <end position="1083"/>
    </location>
</feature>
<feature type="transmembrane region" description="Helical" evidence="15">
    <location>
        <begin position="1332"/>
        <end position="1351"/>
    </location>
</feature>
<dbReference type="InterPro" id="IPR002591">
    <property type="entry name" value="Phosphodiest/P_Trfase"/>
</dbReference>